<keyword evidence="4 7" id="KW-0133">Cell shape</keyword>
<dbReference type="AlphaFoldDB" id="A0A6S6SS31"/>
<feature type="active site" description="Nucleophile" evidence="7">
    <location>
        <position position="182"/>
    </location>
</feature>
<dbReference type="CDD" id="cd16913">
    <property type="entry name" value="YkuD_like"/>
    <property type="match status" value="1"/>
</dbReference>
<sequence>MKKYLVWISLMVLLFTACGKKPEPVKEEVVVEVNETVEVAVEEEVIPALTVYDWQQNDELIKAGKAVKMVVVKGKRVLVLFDKEAEVLSRHRISLGENPVGRKLKMGDKKTPEGRYGIRDIRKDKKYYKEILINYPNKEDRQRSKALGFNPGGGITFHAQVPWNWNGSSDDYTLSNDWTNGCIALTNHGMDMVLKMIDKNTIVEIEE</sequence>
<reference evidence="9" key="1">
    <citation type="submission" date="2020-01" db="EMBL/GenBank/DDBJ databases">
        <authorList>
            <person name="Meier V. D."/>
            <person name="Meier V D."/>
        </authorList>
    </citation>
    <scope>NUCLEOTIDE SEQUENCE</scope>
    <source>
        <strain evidence="9">HLG_WM_MAG_05</strain>
    </source>
</reference>
<dbReference type="PROSITE" id="PS51257">
    <property type="entry name" value="PROKAR_LIPOPROTEIN"/>
    <property type="match status" value="1"/>
</dbReference>
<dbReference type="GO" id="GO:0016740">
    <property type="term" value="F:transferase activity"/>
    <property type="evidence" value="ECO:0007669"/>
    <property type="project" value="UniProtKB-KW"/>
</dbReference>
<dbReference type="Gene3D" id="2.40.440.10">
    <property type="entry name" value="L,D-transpeptidase catalytic domain-like"/>
    <property type="match status" value="1"/>
</dbReference>
<dbReference type="PROSITE" id="PS52029">
    <property type="entry name" value="LD_TPASE"/>
    <property type="match status" value="1"/>
</dbReference>
<evidence type="ECO:0000259" key="8">
    <source>
        <dbReference type="PROSITE" id="PS52029"/>
    </source>
</evidence>
<evidence type="ECO:0000256" key="6">
    <source>
        <dbReference type="ARBA" id="ARBA00023316"/>
    </source>
</evidence>
<evidence type="ECO:0000313" key="9">
    <source>
        <dbReference type="EMBL" id="CAA6805350.1"/>
    </source>
</evidence>
<evidence type="ECO:0000256" key="3">
    <source>
        <dbReference type="ARBA" id="ARBA00022679"/>
    </source>
</evidence>
<proteinExistence type="inferred from homology"/>
<feature type="domain" description="L,D-TPase catalytic" evidence="8">
    <location>
        <begin position="67"/>
        <end position="206"/>
    </location>
</feature>
<keyword evidence="5 7" id="KW-0573">Peptidoglycan synthesis</keyword>
<dbReference type="InterPro" id="IPR038063">
    <property type="entry name" value="Transpep_catalytic_dom"/>
</dbReference>
<dbReference type="GO" id="GO:0071555">
    <property type="term" value="P:cell wall organization"/>
    <property type="evidence" value="ECO:0007669"/>
    <property type="project" value="UniProtKB-UniRule"/>
</dbReference>
<dbReference type="SUPFAM" id="SSF141523">
    <property type="entry name" value="L,D-transpeptidase catalytic domain-like"/>
    <property type="match status" value="1"/>
</dbReference>
<dbReference type="GO" id="GO:0004180">
    <property type="term" value="F:carboxypeptidase activity"/>
    <property type="evidence" value="ECO:0007669"/>
    <property type="project" value="UniProtKB-ARBA"/>
</dbReference>
<dbReference type="PANTHER" id="PTHR36699">
    <property type="entry name" value="LD-TRANSPEPTIDASE"/>
    <property type="match status" value="1"/>
</dbReference>
<dbReference type="PANTHER" id="PTHR36699:SF1">
    <property type="entry name" value="L,D-TRANSPEPTIDASE YAFK-RELATED"/>
    <property type="match status" value="1"/>
</dbReference>
<keyword evidence="3" id="KW-0808">Transferase</keyword>
<organism evidence="9">
    <name type="scientific">uncultured Sulfurovum sp</name>
    <dbReference type="NCBI Taxonomy" id="269237"/>
    <lineage>
        <taxon>Bacteria</taxon>
        <taxon>Pseudomonadati</taxon>
        <taxon>Campylobacterota</taxon>
        <taxon>Epsilonproteobacteria</taxon>
        <taxon>Campylobacterales</taxon>
        <taxon>Sulfurovaceae</taxon>
        <taxon>Sulfurovum</taxon>
        <taxon>environmental samples</taxon>
    </lineage>
</organism>
<dbReference type="EMBL" id="CACVAU010000017">
    <property type="protein sequence ID" value="CAA6805350.1"/>
    <property type="molecule type" value="Genomic_DNA"/>
</dbReference>
<dbReference type="InterPro" id="IPR005490">
    <property type="entry name" value="LD_TPept_cat_dom"/>
</dbReference>
<name>A0A6S6SS31_9BACT</name>
<evidence type="ECO:0000256" key="4">
    <source>
        <dbReference type="ARBA" id="ARBA00022960"/>
    </source>
</evidence>
<dbReference type="UniPathway" id="UPA00219"/>
<comment type="similarity">
    <text evidence="2">Belongs to the YkuD family.</text>
</comment>
<dbReference type="Pfam" id="PF03734">
    <property type="entry name" value="YkuD"/>
    <property type="match status" value="1"/>
</dbReference>
<dbReference type="GO" id="GO:0009252">
    <property type="term" value="P:peptidoglycan biosynthetic process"/>
    <property type="evidence" value="ECO:0007669"/>
    <property type="project" value="UniProtKB-UniPathway"/>
</dbReference>
<evidence type="ECO:0000256" key="2">
    <source>
        <dbReference type="ARBA" id="ARBA00005992"/>
    </source>
</evidence>
<comment type="pathway">
    <text evidence="1 7">Cell wall biogenesis; peptidoglycan biosynthesis.</text>
</comment>
<evidence type="ECO:0000256" key="5">
    <source>
        <dbReference type="ARBA" id="ARBA00022984"/>
    </source>
</evidence>
<protein>
    <submittedName>
        <fullName evidence="9">ErfK/YbiS/YcfS/YnhG family protein</fullName>
    </submittedName>
</protein>
<gene>
    <name evidence="9" type="ORF">HELGO_WM12328</name>
</gene>
<evidence type="ECO:0000256" key="7">
    <source>
        <dbReference type="PROSITE-ProRule" id="PRU01373"/>
    </source>
</evidence>
<keyword evidence="6 7" id="KW-0961">Cell wall biogenesis/degradation</keyword>
<accession>A0A6S6SS31</accession>
<dbReference type="GO" id="GO:0008360">
    <property type="term" value="P:regulation of cell shape"/>
    <property type="evidence" value="ECO:0007669"/>
    <property type="project" value="UniProtKB-UniRule"/>
</dbReference>
<evidence type="ECO:0000256" key="1">
    <source>
        <dbReference type="ARBA" id="ARBA00004752"/>
    </source>
</evidence>
<feature type="active site" description="Proton donor/acceptor" evidence="7">
    <location>
        <position position="158"/>
    </location>
</feature>